<dbReference type="RefSeq" id="WP_205172623.1">
    <property type="nucleotide sequence ID" value="NZ_JAFBDZ010000002.1"/>
</dbReference>
<evidence type="ECO:0000313" key="3">
    <source>
        <dbReference type="Proteomes" id="UP001646157"/>
    </source>
</evidence>
<reference evidence="2 3" key="1">
    <citation type="submission" date="2021-01" db="EMBL/GenBank/DDBJ databases">
        <title>Genomic Encyclopedia of Type Strains, Phase IV (KMG-IV): sequencing the most valuable type-strain genomes for metagenomic binning, comparative biology and taxonomic classification.</title>
        <authorList>
            <person name="Goeker M."/>
        </authorList>
    </citation>
    <scope>NUCLEOTIDE SEQUENCE [LARGE SCALE GENOMIC DNA]</scope>
    <source>
        <strain evidence="2 3">DSM 24834</strain>
    </source>
</reference>
<accession>A0ABS2NDF8</accession>
<evidence type="ECO:0000256" key="1">
    <source>
        <dbReference type="SAM" id="MobiDB-lite"/>
    </source>
</evidence>
<comment type="caution">
    <text evidence="2">The sequence shown here is derived from an EMBL/GenBank/DDBJ whole genome shotgun (WGS) entry which is preliminary data.</text>
</comment>
<evidence type="ECO:0008006" key="4">
    <source>
        <dbReference type="Google" id="ProtNLM"/>
    </source>
</evidence>
<evidence type="ECO:0000313" key="2">
    <source>
        <dbReference type="EMBL" id="MBM7585849.1"/>
    </source>
</evidence>
<sequence length="149" mass="16181">MPGEFYLQSAHKFEIQTGTDTTTQEPIYSRLAGGLNSVEPSNNEELSQDKYLDGDGYGETDVIGAQQTLSFSGHRKYGDEAQDFIYSKRLELGNARRTNFRWTEPDGGILEGPATIVEIGGPSGEAGSKGEISFGIHFNGKPTYTPPVA</sequence>
<name>A0ABS2NDF8_9BACI</name>
<protein>
    <recommendedName>
        <fullName evidence="4">Capsid protein</fullName>
    </recommendedName>
</protein>
<proteinExistence type="predicted"/>
<keyword evidence="3" id="KW-1185">Reference proteome</keyword>
<gene>
    <name evidence="2" type="ORF">JOC86_002391</name>
</gene>
<feature type="region of interest" description="Disordered" evidence="1">
    <location>
        <begin position="33"/>
        <end position="59"/>
    </location>
</feature>
<dbReference type="NCBIfam" id="NF047353">
    <property type="entry name" value="tube_lmo2291"/>
    <property type="match status" value="1"/>
</dbReference>
<organism evidence="2 3">
    <name type="scientific">Rossellomorea pakistanensis</name>
    <dbReference type="NCBI Taxonomy" id="992288"/>
    <lineage>
        <taxon>Bacteria</taxon>
        <taxon>Bacillati</taxon>
        <taxon>Bacillota</taxon>
        <taxon>Bacilli</taxon>
        <taxon>Bacillales</taxon>
        <taxon>Bacillaceae</taxon>
        <taxon>Rossellomorea</taxon>
    </lineage>
</organism>
<dbReference type="Proteomes" id="UP001646157">
    <property type="component" value="Unassembled WGS sequence"/>
</dbReference>
<dbReference type="EMBL" id="JAFBDZ010000002">
    <property type="protein sequence ID" value="MBM7585849.1"/>
    <property type="molecule type" value="Genomic_DNA"/>
</dbReference>